<dbReference type="Proteomes" id="UP000717696">
    <property type="component" value="Unassembled WGS sequence"/>
</dbReference>
<dbReference type="AlphaFoldDB" id="A0A9P9EHA1"/>
<dbReference type="EMBL" id="JAGMUU010000016">
    <property type="protein sequence ID" value="KAH7137076.1"/>
    <property type="molecule type" value="Genomic_DNA"/>
</dbReference>
<feature type="non-terminal residue" evidence="1">
    <location>
        <position position="65"/>
    </location>
</feature>
<organism evidence="1 2">
    <name type="scientific">Dactylonectria estremocensis</name>
    <dbReference type="NCBI Taxonomy" id="1079267"/>
    <lineage>
        <taxon>Eukaryota</taxon>
        <taxon>Fungi</taxon>
        <taxon>Dikarya</taxon>
        <taxon>Ascomycota</taxon>
        <taxon>Pezizomycotina</taxon>
        <taxon>Sordariomycetes</taxon>
        <taxon>Hypocreomycetidae</taxon>
        <taxon>Hypocreales</taxon>
        <taxon>Nectriaceae</taxon>
        <taxon>Dactylonectria</taxon>
    </lineage>
</organism>
<evidence type="ECO:0000313" key="2">
    <source>
        <dbReference type="Proteomes" id="UP000717696"/>
    </source>
</evidence>
<gene>
    <name evidence="1" type="ORF">B0J13DRAFT_394943</name>
</gene>
<evidence type="ECO:0000313" key="1">
    <source>
        <dbReference type="EMBL" id="KAH7137076.1"/>
    </source>
</evidence>
<feature type="non-terminal residue" evidence="1">
    <location>
        <position position="1"/>
    </location>
</feature>
<proteinExistence type="predicted"/>
<reference evidence="1" key="1">
    <citation type="journal article" date="2021" name="Nat. Commun.">
        <title>Genetic determinants of endophytism in the Arabidopsis root mycobiome.</title>
        <authorList>
            <person name="Mesny F."/>
            <person name="Miyauchi S."/>
            <person name="Thiergart T."/>
            <person name="Pickel B."/>
            <person name="Atanasova L."/>
            <person name="Karlsson M."/>
            <person name="Huettel B."/>
            <person name="Barry K.W."/>
            <person name="Haridas S."/>
            <person name="Chen C."/>
            <person name="Bauer D."/>
            <person name="Andreopoulos W."/>
            <person name="Pangilinan J."/>
            <person name="LaButti K."/>
            <person name="Riley R."/>
            <person name="Lipzen A."/>
            <person name="Clum A."/>
            <person name="Drula E."/>
            <person name="Henrissat B."/>
            <person name="Kohler A."/>
            <person name="Grigoriev I.V."/>
            <person name="Martin F.M."/>
            <person name="Hacquard S."/>
        </authorList>
    </citation>
    <scope>NUCLEOTIDE SEQUENCE</scope>
    <source>
        <strain evidence="1">MPI-CAGE-AT-0021</strain>
    </source>
</reference>
<comment type="caution">
    <text evidence="1">The sequence shown here is derived from an EMBL/GenBank/DDBJ whole genome shotgun (WGS) entry which is preliminary data.</text>
</comment>
<accession>A0A9P9EHA1</accession>
<protein>
    <submittedName>
        <fullName evidence="1">Uncharacterized protein</fullName>
    </submittedName>
</protein>
<sequence>LIDGTMICNALYGAVALMSCLLDMPYDSNFSKYQCVIDAAICRLETLQKKSPACSNMYPLMRHLQ</sequence>
<keyword evidence="2" id="KW-1185">Reference proteome</keyword>
<dbReference type="OrthoDB" id="2406834at2759"/>
<name>A0A9P9EHA1_9HYPO</name>